<dbReference type="PROSITE" id="PS50112">
    <property type="entry name" value="PAS"/>
    <property type="match status" value="1"/>
</dbReference>
<name>A0A1X0YEA5_9BACT</name>
<evidence type="ECO:0000256" key="7">
    <source>
        <dbReference type="ARBA" id="ARBA00022840"/>
    </source>
</evidence>
<dbReference type="SMART" id="SM00388">
    <property type="entry name" value="HisKA"/>
    <property type="match status" value="1"/>
</dbReference>
<dbReference type="SUPFAM" id="SSF55785">
    <property type="entry name" value="PYP-like sensor domain (PAS domain)"/>
    <property type="match status" value="3"/>
</dbReference>
<dbReference type="InterPro" id="IPR001610">
    <property type="entry name" value="PAC"/>
</dbReference>
<dbReference type="InterPro" id="IPR035965">
    <property type="entry name" value="PAS-like_dom_sf"/>
</dbReference>
<dbReference type="Gene3D" id="1.10.287.130">
    <property type="match status" value="1"/>
</dbReference>
<evidence type="ECO:0000256" key="2">
    <source>
        <dbReference type="ARBA" id="ARBA00012438"/>
    </source>
</evidence>
<evidence type="ECO:0000256" key="6">
    <source>
        <dbReference type="ARBA" id="ARBA00022777"/>
    </source>
</evidence>
<accession>A0A1X0YEA5</accession>
<keyword evidence="5" id="KW-0547">Nucleotide-binding</keyword>
<evidence type="ECO:0000313" key="12">
    <source>
        <dbReference type="EMBL" id="ORJ63545.1"/>
    </source>
</evidence>
<dbReference type="GO" id="GO:0000155">
    <property type="term" value="F:phosphorelay sensor kinase activity"/>
    <property type="evidence" value="ECO:0007669"/>
    <property type="project" value="InterPro"/>
</dbReference>
<keyword evidence="6" id="KW-0418">Kinase</keyword>
<dbReference type="SMART" id="SM00387">
    <property type="entry name" value="HATPase_c"/>
    <property type="match status" value="1"/>
</dbReference>
<keyword evidence="13" id="KW-1185">Reference proteome</keyword>
<reference evidence="12 13" key="1">
    <citation type="submission" date="2017-03" db="EMBL/GenBank/DDBJ databases">
        <title>Genome sequence of Geothermobacter sp. EPR-M, Deep-Sea Iron Reducer.</title>
        <authorList>
            <person name="Tully B."/>
            <person name="Savalia P."/>
            <person name="Abuyen K."/>
            <person name="Baughan C."/>
            <person name="Romero E."/>
            <person name="Ronkowski C."/>
            <person name="Torres B."/>
            <person name="Tremblay J."/>
            <person name="Trujillo A."/>
            <person name="Tyler M."/>
            <person name="Perez-Rodriguez I."/>
            <person name="Amend J."/>
        </authorList>
    </citation>
    <scope>NUCLEOTIDE SEQUENCE [LARGE SCALE GENOMIC DNA]</scope>
    <source>
        <strain evidence="12 13">EPR-M</strain>
    </source>
</reference>
<dbReference type="CDD" id="cd00130">
    <property type="entry name" value="PAS"/>
    <property type="match status" value="2"/>
</dbReference>
<keyword evidence="4" id="KW-0808">Transferase</keyword>
<feature type="domain" description="PAC" evidence="11">
    <location>
        <begin position="235"/>
        <end position="287"/>
    </location>
</feature>
<keyword evidence="8" id="KW-0902">Two-component regulatory system</keyword>
<protein>
    <recommendedName>
        <fullName evidence="2">histidine kinase</fullName>
        <ecNumber evidence="2">2.7.13.3</ecNumber>
    </recommendedName>
</protein>
<feature type="domain" description="PAS" evidence="10">
    <location>
        <begin position="162"/>
        <end position="232"/>
    </location>
</feature>
<dbReference type="InterPro" id="IPR000014">
    <property type="entry name" value="PAS"/>
</dbReference>
<dbReference type="SMART" id="SM00086">
    <property type="entry name" value="PAC"/>
    <property type="match status" value="1"/>
</dbReference>
<dbReference type="PRINTS" id="PR00344">
    <property type="entry name" value="BCTRLSENSOR"/>
</dbReference>
<dbReference type="OrthoDB" id="5428263at2"/>
<dbReference type="SMART" id="SM00091">
    <property type="entry name" value="PAS"/>
    <property type="match status" value="3"/>
</dbReference>
<dbReference type="Gene3D" id="3.30.450.20">
    <property type="entry name" value="PAS domain"/>
    <property type="match status" value="3"/>
</dbReference>
<dbReference type="InterPro" id="IPR036890">
    <property type="entry name" value="HATPase_C_sf"/>
</dbReference>
<dbReference type="Pfam" id="PF00512">
    <property type="entry name" value="HisKA"/>
    <property type="match status" value="1"/>
</dbReference>
<feature type="domain" description="Histidine kinase" evidence="9">
    <location>
        <begin position="429"/>
        <end position="647"/>
    </location>
</feature>
<dbReference type="PANTHER" id="PTHR43065:SF10">
    <property type="entry name" value="PEROXIDE STRESS-ACTIVATED HISTIDINE KINASE MAK3"/>
    <property type="match status" value="1"/>
</dbReference>
<dbReference type="InterPro" id="IPR000700">
    <property type="entry name" value="PAS-assoc_C"/>
</dbReference>
<dbReference type="STRING" id="1969733.B5V00_01370"/>
<keyword evidence="3" id="KW-0597">Phosphoprotein</keyword>
<dbReference type="InterPro" id="IPR013656">
    <property type="entry name" value="PAS_4"/>
</dbReference>
<keyword evidence="7" id="KW-0067">ATP-binding</keyword>
<dbReference type="Gene3D" id="3.30.565.10">
    <property type="entry name" value="Histidine kinase-like ATPase, C-terminal domain"/>
    <property type="match status" value="1"/>
</dbReference>
<dbReference type="PANTHER" id="PTHR43065">
    <property type="entry name" value="SENSOR HISTIDINE KINASE"/>
    <property type="match status" value="1"/>
</dbReference>
<organism evidence="12 13">
    <name type="scientific">Geothermobacter hydrogeniphilus</name>
    <dbReference type="NCBI Taxonomy" id="1969733"/>
    <lineage>
        <taxon>Bacteria</taxon>
        <taxon>Pseudomonadati</taxon>
        <taxon>Thermodesulfobacteriota</taxon>
        <taxon>Desulfuromonadia</taxon>
        <taxon>Desulfuromonadales</taxon>
        <taxon>Geothermobacteraceae</taxon>
        <taxon>Geothermobacter</taxon>
    </lineage>
</organism>
<evidence type="ECO:0000256" key="4">
    <source>
        <dbReference type="ARBA" id="ARBA00022679"/>
    </source>
</evidence>
<evidence type="ECO:0000256" key="5">
    <source>
        <dbReference type="ARBA" id="ARBA00022741"/>
    </source>
</evidence>
<dbReference type="Pfam" id="PF13426">
    <property type="entry name" value="PAS_9"/>
    <property type="match status" value="2"/>
</dbReference>
<dbReference type="Pfam" id="PF02518">
    <property type="entry name" value="HATPase_c"/>
    <property type="match status" value="1"/>
</dbReference>
<dbReference type="InterPro" id="IPR003661">
    <property type="entry name" value="HisK_dim/P_dom"/>
</dbReference>
<dbReference type="PROSITE" id="PS50109">
    <property type="entry name" value="HIS_KIN"/>
    <property type="match status" value="1"/>
</dbReference>
<sequence length="647" mass="72913">MNQSHYQELFTQLPVAIWVEDFSVVKKRLDELREICGNNLLDYFRDHPEVVRECAGLVKIVEVNDKVLEIYGASSRNDLLTRLDQVFTEESFEIFGENLARILSGETQFSTHSPNRTLDGRTIQVELRIILPDTYLHTWEKIFVATLDVTRQFQAEQALKQSEERFRLLYRNAPLPYQSLDAAGRFIDVNPAFEEMLGYRREELIGTRVTKLLTAESQKLLQERFCAFLDDGSVKDLEFTMRRKDGTLIDVMVKGRVGYDLEGRFKQTHCLLTNITEQKKAQTELKKREHSYRRLYDQFRILFDGIPDVLLLLTGDSRLTWANVSASKACGIPVEAMIGKTCRQLFEEHSAPCDVEMTERCISEGEIGTSLVTTPDGRSWGVRAFPIRSEDGKVIQIMELAHDVTDKIKLQAETMRTGHLAALGELAAGVAHEINNPINGIINYAQILINQGKKEGRQNEIAERIVKEGDRIATIVGNLLSFSRDRVEEKRPVVLNDLLQEALSLCATRLRKDGINLELDIPANLPCLLGKHQKLEQVFINLISNAQHALNQRFPAPCPDKKLIISARPLTGKGMLEIVFHDHGCGIPEGVRDRILNPFFSTKPQGEGTGLGLSISHGIIQDHGGAIYFDSLPGAFTRVILTLPIAG</sequence>
<dbReference type="EMBL" id="NAAD01000001">
    <property type="protein sequence ID" value="ORJ63545.1"/>
    <property type="molecule type" value="Genomic_DNA"/>
</dbReference>
<feature type="domain" description="PAC" evidence="11">
    <location>
        <begin position="365"/>
        <end position="416"/>
    </location>
</feature>
<dbReference type="GO" id="GO:0005524">
    <property type="term" value="F:ATP binding"/>
    <property type="evidence" value="ECO:0007669"/>
    <property type="project" value="UniProtKB-KW"/>
</dbReference>
<comment type="catalytic activity">
    <reaction evidence="1">
        <text>ATP + protein L-histidine = ADP + protein N-phospho-L-histidine.</text>
        <dbReference type="EC" id="2.7.13.3"/>
    </reaction>
</comment>
<dbReference type="InterPro" id="IPR005467">
    <property type="entry name" value="His_kinase_dom"/>
</dbReference>
<dbReference type="RefSeq" id="WP_085008750.1">
    <property type="nucleotide sequence ID" value="NZ_NAAD01000001.1"/>
</dbReference>
<evidence type="ECO:0000256" key="3">
    <source>
        <dbReference type="ARBA" id="ARBA00022553"/>
    </source>
</evidence>
<evidence type="ECO:0000259" key="11">
    <source>
        <dbReference type="PROSITE" id="PS50113"/>
    </source>
</evidence>
<dbReference type="Proteomes" id="UP000193136">
    <property type="component" value="Unassembled WGS sequence"/>
</dbReference>
<comment type="caution">
    <text evidence="12">The sequence shown here is derived from an EMBL/GenBank/DDBJ whole genome shotgun (WGS) entry which is preliminary data.</text>
</comment>
<dbReference type="InterPro" id="IPR004358">
    <property type="entry name" value="Sig_transdc_His_kin-like_C"/>
</dbReference>
<evidence type="ECO:0000256" key="8">
    <source>
        <dbReference type="ARBA" id="ARBA00023012"/>
    </source>
</evidence>
<evidence type="ECO:0000259" key="10">
    <source>
        <dbReference type="PROSITE" id="PS50112"/>
    </source>
</evidence>
<dbReference type="PROSITE" id="PS50113">
    <property type="entry name" value="PAC"/>
    <property type="match status" value="2"/>
</dbReference>
<dbReference type="SUPFAM" id="SSF47384">
    <property type="entry name" value="Homodimeric domain of signal transducing histidine kinase"/>
    <property type="match status" value="1"/>
</dbReference>
<dbReference type="NCBIfam" id="TIGR00229">
    <property type="entry name" value="sensory_box"/>
    <property type="match status" value="2"/>
</dbReference>
<dbReference type="SUPFAM" id="SSF55874">
    <property type="entry name" value="ATPase domain of HSP90 chaperone/DNA topoisomerase II/histidine kinase"/>
    <property type="match status" value="1"/>
</dbReference>
<dbReference type="InterPro" id="IPR036097">
    <property type="entry name" value="HisK_dim/P_sf"/>
</dbReference>
<proteinExistence type="predicted"/>
<dbReference type="CDD" id="cd00082">
    <property type="entry name" value="HisKA"/>
    <property type="match status" value="1"/>
</dbReference>
<dbReference type="InterPro" id="IPR003594">
    <property type="entry name" value="HATPase_dom"/>
</dbReference>
<gene>
    <name evidence="12" type="ORF">B5V00_01370</name>
</gene>
<dbReference type="AlphaFoldDB" id="A0A1X0YEA5"/>
<dbReference type="Pfam" id="PF08448">
    <property type="entry name" value="PAS_4"/>
    <property type="match status" value="1"/>
</dbReference>
<evidence type="ECO:0000259" key="9">
    <source>
        <dbReference type="PROSITE" id="PS50109"/>
    </source>
</evidence>
<evidence type="ECO:0000313" key="13">
    <source>
        <dbReference type="Proteomes" id="UP000193136"/>
    </source>
</evidence>
<evidence type="ECO:0000256" key="1">
    <source>
        <dbReference type="ARBA" id="ARBA00000085"/>
    </source>
</evidence>
<dbReference type="EC" id="2.7.13.3" evidence="2"/>